<dbReference type="PANTHER" id="PTHR17985">
    <property type="entry name" value="SER/THR-RICH PROTEIN T10 IN DGCR REGION"/>
    <property type="match status" value="1"/>
</dbReference>
<feature type="region of interest" description="Disordered" evidence="1">
    <location>
        <begin position="174"/>
        <end position="207"/>
    </location>
</feature>
<evidence type="ECO:0000256" key="1">
    <source>
        <dbReference type="SAM" id="MobiDB-lite"/>
    </source>
</evidence>
<dbReference type="RefSeq" id="WP_256420867.1">
    <property type="nucleotide sequence ID" value="NZ_JANHDI010000004.1"/>
</dbReference>
<evidence type="ECO:0000313" key="3">
    <source>
        <dbReference type="Proteomes" id="UP001597085"/>
    </source>
</evidence>
<dbReference type="InterPro" id="IPR008551">
    <property type="entry name" value="TANGO2"/>
</dbReference>
<name>A0ABD6CP79_9EURY</name>
<evidence type="ECO:0000313" key="2">
    <source>
        <dbReference type="EMBL" id="MFD1599496.1"/>
    </source>
</evidence>
<feature type="compositionally biased region" description="Basic and acidic residues" evidence="1">
    <location>
        <begin position="183"/>
        <end position="207"/>
    </location>
</feature>
<dbReference type="Gene3D" id="3.60.60.10">
    <property type="entry name" value="Penicillin V Acylase, Chain A"/>
    <property type="match status" value="1"/>
</dbReference>
<dbReference type="Proteomes" id="UP001597085">
    <property type="component" value="Unassembled WGS sequence"/>
</dbReference>
<proteinExistence type="predicted"/>
<dbReference type="PANTHER" id="PTHR17985:SF8">
    <property type="entry name" value="TRANSPORT AND GOLGI ORGANIZATION PROTEIN 2 HOMOLOG"/>
    <property type="match status" value="1"/>
</dbReference>
<dbReference type="AlphaFoldDB" id="A0ABD6CP79"/>
<sequence length="270" mass="29063">MCTLTLAWCVFEDAPVVVAANRDELLDRESEPPAVRAGDPSFVAPRDAAAGGTWIGYNEAGVFAGITNRWVDVPDGGERSRGLLVRDALGAQSADEARELVEDAVAADTYDGFNLVVAERTGRERRKSTSSPASAAASAPISPTAYLFEWDGDLRVRELDPGVHVVVNVGLDGESLDSPYPERGAEQARDAERVREALSPRPDESASEWRDRAAAVLGDHEYGVCVHEPDRGFGTRSSSLLTLFRSGDADFRFADGPPCETAFRPVEGQI</sequence>
<dbReference type="EMBL" id="JBHUDK010000010">
    <property type="protein sequence ID" value="MFD1599496.1"/>
    <property type="molecule type" value="Genomic_DNA"/>
</dbReference>
<organism evidence="2 3">
    <name type="scientific">Halobellus rarus</name>
    <dbReference type="NCBI Taxonomy" id="1126237"/>
    <lineage>
        <taxon>Archaea</taxon>
        <taxon>Methanobacteriati</taxon>
        <taxon>Methanobacteriota</taxon>
        <taxon>Stenosarchaea group</taxon>
        <taxon>Halobacteria</taxon>
        <taxon>Halobacteriales</taxon>
        <taxon>Haloferacaceae</taxon>
        <taxon>Halobellus</taxon>
    </lineage>
</organism>
<protein>
    <submittedName>
        <fullName evidence="2">NRDE family protein</fullName>
    </submittedName>
</protein>
<dbReference type="Pfam" id="PF05742">
    <property type="entry name" value="TANGO2"/>
    <property type="match status" value="1"/>
</dbReference>
<keyword evidence="3" id="KW-1185">Reference proteome</keyword>
<reference evidence="2 3" key="1">
    <citation type="journal article" date="2019" name="Int. J. Syst. Evol. Microbiol.">
        <title>The Global Catalogue of Microorganisms (GCM) 10K type strain sequencing project: providing services to taxonomists for standard genome sequencing and annotation.</title>
        <authorList>
            <consortium name="The Broad Institute Genomics Platform"/>
            <consortium name="The Broad Institute Genome Sequencing Center for Infectious Disease"/>
            <person name="Wu L."/>
            <person name="Ma J."/>
        </authorList>
    </citation>
    <scope>NUCLEOTIDE SEQUENCE [LARGE SCALE GENOMIC DNA]</scope>
    <source>
        <strain evidence="2 3">CGMCC 1.12121</strain>
    </source>
</reference>
<gene>
    <name evidence="2" type="ORF">ACFSBX_11075</name>
</gene>
<accession>A0ABD6CP79</accession>
<comment type="caution">
    <text evidence="2">The sequence shown here is derived from an EMBL/GenBank/DDBJ whole genome shotgun (WGS) entry which is preliminary data.</text>
</comment>